<feature type="domain" description="JmjC" evidence="1">
    <location>
        <begin position="301"/>
        <end position="480"/>
    </location>
</feature>
<keyword evidence="3" id="KW-1185">Reference proteome</keyword>
<accession>A0ABQ6MKF7</accession>
<dbReference type="PROSITE" id="PS51184">
    <property type="entry name" value="JMJC"/>
    <property type="match status" value="1"/>
</dbReference>
<comment type="caution">
    <text evidence="2">The sequence shown here is derived from an EMBL/GenBank/DDBJ whole genome shotgun (WGS) entry which is preliminary data.</text>
</comment>
<dbReference type="InterPro" id="IPR050910">
    <property type="entry name" value="JMJD6_ArgDemeth/LysHydrox"/>
</dbReference>
<dbReference type="InterPro" id="IPR013897">
    <property type="entry name" value="Duc1"/>
</dbReference>
<dbReference type="Gene3D" id="2.60.120.650">
    <property type="entry name" value="Cupin"/>
    <property type="match status" value="1"/>
</dbReference>
<name>A0ABQ6MKF7_9STRA</name>
<dbReference type="PANTHER" id="PTHR12480:SF21">
    <property type="entry name" value="JMJC DOMAIN-CONTAINING PROTEIN 8"/>
    <property type="match status" value="1"/>
</dbReference>
<dbReference type="PANTHER" id="PTHR12480">
    <property type="entry name" value="ARGININE DEMETHYLASE AND LYSYL-HYDROXYLASE JMJD"/>
    <property type="match status" value="1"/>
</dbReference>
<dbReference type="Pfam" id="PF08588">
    <property type="entry name" value="Duc1"/>
    <property type="match status" value="1"/>
</dbReference>
<proteinExistence type="predicted"/>
<sequence length="619" mass="68631">MSSHSPLHLAYLRSSQASGASPTPLPPLPAYTSTRTIAAHPYSVRPHGTLLTLPPAERSAAVKRRASSLGSLHRLMDAHLLEVLSYLSLSLFRATATSKYLYSLTLSSDALYRDAAAAAFPSSALKRTHAPPPGVAGVAWSWRDQLASLLHSHPSPFSPHAVLPNLPPIYCDPVYRPYMCREILPPPLPDGGSEPLPDHLRVRELQEATYEQFVEYESSNTPVLLKSITLSSPLLRAYSPPSLSASAPPSALFRTTSTQSPHAPSCTAPDYFSYCSRVRSESPFYLFDRSFSEKLSATDLPPWRDSLPAWFRHERGGCGTGHRTDLLERLGKGARPDYEWLIAGPSQSGSAFHIDPNCTHAWNMPLVGDKLWIFYPPGVPPPGVVVESGGDEVRMPVTVGEWFACFWDLHRANMLSKAPSDPLRPLECVASPGDILFVFSGQEFYDKIPSLPPKSVVNTVFSLLSSKLPPTFLQDVFSDEPYFLSPLVNTCQGFAVEKPGSQQDIAGNAENKWAIHENTELLGAEVPKDGEKRRKFFATNENLQRFHFEPDLVYSFDGYQHFMDLNSMRFVVTSFLGFDISKIIGKQPMQLSMAKNMAGEGYYWNFEVWHKTLVDSKAD</sequence>
<dbReference type="SUPFAM" id="SSF51197">
    <property type="entry name" value="Clavaminate synthase-like"/>
    <property type="match status" value="1"/>
</dbReference>
<dbReference type="InterPro" id="IPR003347">
    <property type="entry name" value="JmjC_dom"/>
</dbReference>
<dbReference type="EMBL" id="BRYB01000346">
    <property type="protein sequence ID" value="GMI28198.1"/>
    <property type="molecule type" value="Genomic_DNA"/>
</dbReference>
<protein>
    <recommendedName>
        <fullName evidence="1">JmjC domain-containing protein</fullName>
    </recommendedName>
</protein>
<dbReference type="Proteomes" id="UP001165060">
    <property type="component" value="Unassembled WGS sequence"/>
</dbReference>
<evidence type="ECO:0000313" key="2">
    <source>
        <dbReference type="EMBL" id="GMI28198.1"/>
    </source>
</evidence>
<organism evidence="2 3">
    <name type="scientific">Tetraparma gracilis</name>
    <dbReference type="NCBI Taxonomy" id="2962635"/>
    <lineage>
        <taxon>Eukaryota</taxon>
        <taxon>Sar</taxon>
        <taxon>Stramenopiles</taxon>
        <taxon>Ochrophyta</taxon>
        <taxon>Bolidophyceae</taxon>
        <taxon>Parmales</taxon>
        <taxon>Triparmaceae</taxon>
        <taxon>Tetraparma</taxon>
    </lineage>
</organism>
<evidence type="ECO:0000259" key="1">
    <source>
        <dbReference type="PROSITE" id="PS51184"/>
    </source>
</evidence>
<reference evidence="2 3" key="1">
    <citation type="journal article" date="2023" name="Commun. Biol.">
        <title>Genome analysis of Parmales, the sister group of diatoms, reveals the evolutionary specialization of diatoms from phago-mixotrophs to photoautotrophs.</title>
        <authorList>
            <person name="Ban H."/>
            <person name="Sato S."/>
            <person name="Yoshikawa S."/>
            <person name="Yamada K."/>
            <person name="Nakamura Y."/>
            <person name="Ichinomiya M."/>
            <person name="Sato N."/>
            <person name="Blanc-Mathieu R."/>
            <person name="Endo H."/>
            <person name="Kuwata A."/>
            <person name="Ogata H."/>
        </authorList>
    </citation>
    <scope>NUCLEOTIDE SEQUENCE [LARGE SCALE GENOMIC DNA]</scope>
</reference>
<evidence type="ECO:0000313" key="3">
    <source>
        <dbReference type="Proteomes" id="UP001165060"/>
    </source>
</evidence>
<gene>
    <name evidence="2" type="ORF">TeGR_g2660</name>
</gene>